<accession>A0A8R9Z5B1</accession>
<evidence type="ECO:0000256" key="1">
    <source>
        <dbReference type="ARBA" id="ARBA00004479"/>
    </source>
</evidence>
<evidence type="ECO:0000256" key="5">
    <source>
        <dbReference type="ARBA" id="ARBA00022692"/>
    </source>
</evidence>
<dbReference type="PANTHER" id="PTHR24365:SF541">
    <property type="entry name" value="PROTEIN TOLL-RELATED"/>
    <property type="match status" value="1"/>
</dbReference>
<name>A0A8R9Z5B1_HALDI</name>
<feature type="domain" description="TIR" evidence="14">
    <location>
        <begin position="749"/>
        <end position="888"/>
    </location>
</feature>
<dbReference type="PANTHER" id="PTHR24365">
    <property type="entry name" value="TOLL-LIKE RECEPTOR"/>
    <property type="match status" value="1"/>
</dbReference>
<dbReference type="SMART" id="SM00369">
    <property type="entry name" value="LRR_TYP"/>
    <property type="match status" value="6"/>
</dbReference>
<reference evidence="15" key="1">
    <citation type="submission" date="2018-04" db="EMBL/GenBank/DDBJ databases">
        <authorList>
            <person name="Priyathilaka T.T."/>
            <person name="Lee J."/>
        </authorList>
    </citation>
    <scope>NUCLEOTIDE SEQUENCE</scope>
</reference>
<proteinExistence type="evidence at transcript level"/>
<evidence type="ECO:0000256" key="6">
    <source>
        <dbReference type="ARBA" id="ARBA00022729"/>
    </source>
</evidence>
<dbReference type="InterPro" id="IPR001611">
    <property type="entry name" value="Leu-rich_rpt"/>
</dbReference>
<evidence type="ECO:0000256" key="7">
    <source>
        <dbReference type="ARBA" id="ARBA00022737"/>
    </source>
</evidence>
<dbReference type="Gene3D" id="3.80.10.10">
    <property type="entry name" value="Ribonuclease Inhibitor"/>
    <property type="match status" value="3"/>
</dbReference>
<feature type="transmembrane region" description="Helical" evidence="13">
    <location>
        <begin position="695"/>
        <end position="719"/>
    </location>
</feature>
<evidence type="ECO:0000256" key="13">
    <source>
        <dbReference type="SAM" id="Phobius"/>
    </source>
</evidence>
<evidence type="ECO:0000256" key="10">
    <source>
        <dbReference type="ARBA" id="ARBA00023136"/>
    </source>
</evidence>
<dbReference type="GO" id="GO:0005886">
    <property type="term" value="C:plasma membrane"/>
    <property type="evidence" value="ECO:0007669"/>
    <property type="project" value="TreeGrafter"/>
</dbReference>
<evidence type="ECO:0000256" key="9">
    <source>
        <dbReference type="ARBA" id="ARBA00022989"/>
    </source>
</evidence>
<dbReference type="InterPro" id="IPR000157">
    <property type="entry name" value="TIR_dom"/>
</dbReference>
<dbReference type="PROSITE" id="PS50104">
    <property type="entry name" value="TIR"/>
    <property type="match status" value="1"/>
</dbReference>
<dbReference type="InterPro" id="IPR003591">
    <property type="entry name" value="Leu-rich_rpt_typical-subtyp"/>
</dbReference>
<keyword evidence="5 13" id="KW-0812">Transmembrane</keyword>
<evidence type="ECO:0000256" key="2">
    <source>
        <dbReference type="ARBA" id="ARBA00009634"/>
    </source>
</evidence>
<organism evidence="15">
    <name type="scientific">Haliotis discus discus</name>
    <name type="common">disc abalone</name>
    <dbReference type="NCBI Taxonomy" id="91233"/>
    <lineage>
        <taxon>Eukaryota</taxon>
        <taxon>Metazoa</taxon>
        <taxon>Spiralia</taxon>
        <taxon>Lophotrochozoa</taxon>
        <taxon>Mollusca</taxon>
        <taxon>Gastropoda</taxon>
        <taxon>Vetigastropoda</taxon>
        <taxon>Lepetellida</taxon>
        <taxon>Haliotoidea</taxon>
        <taxon>Haliotidae</taxon>
        <taxon>Haliotis</taxon>
    </lineage>
</organism>
<dbReference type="GO" id="GO:0045087">
    <property type="term" value="P:innate immune response"/>
    <property type="evidence" value="ECO:0007669"/>
    <property type="project" value="UniProtKB-KW"/>
</dbReference>
<comment type="subcellular location">
    <subcellularLocation>
        <location evidence="1">Membrane</location>
        <topology evidence="1">Single-pass type I membrane protein</topology>
    </subcellularLocation>
</comment>
<keyword evidence="7" id="KW-0677">Repeat</keyword>
<dbReference type="Pfam" id="PF13676">
    <property type="entry name" value="TIR_2"/>
    <property type="match status" value="1"/>
</dbReference>
<dbReference type="InterPro" id="IPR017241">
    <property type="entry name" value="Toll-like_receptor"/>
</dbReference>
<dbReference type="SUPFAM" id="SSF52200">
    <property type="entry name" value="Toll/Interleukin receptor TIR domain"/>
    <property type="match status" value="1"/>
</dbReference>
<evidence type="ECO:0000256" key="8">
    <source>
        <dbReference type="ARBA" id="ARBA00022859"/>
    </source>
</evidence>
<dbReference type="GO" id="GO:0002224">
    <property type="term" value="P:toll-like receptor signaling pathway"/>
    <property type="evidence" value="ECO:0007669"/>
    <property type="project" value="InterPro"/>
</dbReference>
<dbReference type="FunFam" id="3.40.50.10140:FF:000001">
    <property type="entry name" value="Toll-like receptor 2"/>
    <property type="match status" value="1"/>
</dbReference>
<evidence type="ECO:0000256" key="12">
    <source>
        <dbReference type="ARBA" id="ARBA00023180"/>
    </source>
</evidence>
<dbReference type="Pfam" id="PF13855">
    <property type="entry name" value="LRR_8"/>
    <property type="match status" value="2"/>
</dbReference>
<dbReference type="InterPro" id="IPR026906">
    <property type="entry name" value="LRR_5"/>
</dbReference>
<dbReference type="InterPro" id="IPR035897">
    <property type="entry name" value="Toll_tir_struct_dom_sf"/>
</dbReference>
<dbReference type="SMART" id="SM00255">
    <property type="entry name" value="TIR"/>
    <property type="match status" value="1"/>
</dbReference>
<evidence type="ECO:0000256" key="11">
    <source>
        <dbReference type="ARBA" id="ARBA00023170"/>
    </source>
</evidence>
<keyword evidence="3" id="KW-0399">Innate immunity</keyword>
<keyword evidence="8" id="KW-0391">Immunity</keyword>
<evidence type="ECO:0000259" key="14">
    <source>
        <dbReference type="PROSITE" id="PS50104"/>
    </source>
</evidence>
<dbReference type="EMBL" id="MH205668">
    <property type="protein sequence ID" value="AYP63827.1"/>
    <property type="molecule type" value="mRNA"/>
</dbReference>
<dbReference type="GO" id="GO:0004888">
    <property type="term" value="F:transmembrane signaling receptor activity"/>
    <property type="evidence" value="ECO:0007669"/>
    <property type="project" value="InterPro"/>
</dbReference>
<dbReference type="Pfam" id="PF13306">
    <property type="entry name" value="LRR_5"/>
    <property type="match status" value="1"/>
</dbReference>
<keyword evidence="10 13" id="KW-0472">Membrane</keyword>
<sequence length="891" mass="102154">MCNSCLGQMSSDNWTPWKYSTMTLCIGLVLPLWLTVVLVSTDGSSIDCQPCRCSETKGEVIAYCTNRSLSSVPNNLPYNVTDLRLSHNRMSNTGKYLKKYKFLKRLDLSFNKLYTLGRNAFVGLTELEVLILSHNHLSLSKSVYPVGMFRFQKKLRVLKMESNSPVEYEGHLNNSLAEIYLLQYPDEIFKDLVSLEKLHIDGLRNPVFGEGFKYTNITRLVIGGNCDMRHVSNVTFRYLRGITHLDITNCEITDIGQSAFEPFQNIHTLDLSNNPNLGLDKACASLYGLRHSSLKILKANKIERYQGTGILVSVEHVKYMTDMVLEGLHLDDNRIELLDPRVPALMPQTLKTVNMRRNMFLFGIYLLTMTSMTNLQFVDVSSGDWSHARPFSVEAKAQLASILTNPHMDYADISQHDESCSTVCSVANSNKHEFSQFGDISVDDIPWPGNFTINIPPNATHGNASNSKLSYIIPRITFGENRFKVLDLSYNFFTQWSGPIIGLHHLEFIDGSHNYCELISKHFFDDFLSLRILNISYNYLGYSLQNETFRKLTNLEHLDLSNNKLNTLPRDIFKGLEYLKYLSVRSNYLNTWNANIGDLRNLKLLDLSENLFEQLDVTFRNQIDDNTSKGLLIMLHKNRWRCTCETLSFLKWLNIKGSSVHDMEELSCTGIDGGEKNMANLPEIIMELEKNCASYTGVVIGMVSLIMLVLALTVTGVVYRYRWKLRYLYYVARNRHRGYLPAVEAEQEFEFDAFISYADEDRGLVVQGMRQKLEEIQGLKLCIHHRDFLVGEAIAANILNAVKSSRKTVIILSRHFLRSYWCKYEVEMAKMESIYTGRNALLVVVLENIPVKNLPPDIVELMRQDSYVEYTDDLDGQEVFWQNLERAIRTM</sequence>
<dbReference type="Gene3D" id="3.40.50.10140">
    <property type="entry name" value="Toll/interleukin-1 receptor homology (TIR) domain"/>
    <property type="match status" value="1"/>
</dbReference>
<keyword evidence="4" id="KW-0433">Leucine-rich repeat</keyword>
<dbReference type="PRINTS" id="PR01537">
    <property type="entry name" value="INTRLKN1R1F"/>
</dbReference>
<evidence type="ECO:0000313" key="15">
    <source>
        <dbReference type="EMBL" id="AYP63827.1"/>
    </source>
</evidence>
<dbReference type="InterPro" id="IPR032675">
    <property type="entry name" value="LRR_dom_sf"/>
</dbReference>
<dbReference type="PRINTS" id="PR00019">
    <property type="entry name" value="LEURICHRPT"/>
</dbReference>
<dbReference type="PIRSF" id="PIRSF037595">
    <property type="entry name" value="Toll-like_receptor"/>
    <property type="match status" value="1"/>
</dbReference>
<evidence type="ECO:0000256" key="4">
    <source>
        <dbReference type="ARBA" id="ARBA00022614"/>
    </source>
</evidence>
<protein>
    <submittedName>
        <fullName evidence="15">Toll-like receptor</fullName>
    </submittedName>
</protein>
<keyword evidence="6" id="KW-0732">Signal</keyword>
<keyword evidence="9 13" id="KW-1133">Transmembrane helix</keyword>
<dbReference type="PROSITE" id="PS51450">
    <property type="entry name" value="LRR"/>
    <property type="match status" value="1"/>
</dbReference>
<evidence type="ECO:0000256" key="3">
    <source>
        <dbReference type="ARBA" id="ARBA00022588"/>
    </source>
</evidence>
<dbReference type="AlphaFoldDB" id="A0A8R9Z5B1"/>
<keyword evidence="11 15" id="KW-0675">Receptor</keyword>
<dbReference type="SUPFAM" id="SSF52058">
    <property type="entry name" value="L domain-like"/>
    <property type="match status" value="2"/>
</dbReference>
<keyword evidence="12" id="KW-0325">Glycoprotein</keyword>
<comment type="similarity">
    <text evidence="2">Belongs to the Toll-like receptor family.</text>
</comment>